<evidence type="ECO:0000256" key="1">
    <source>
        <dbReference type="SAM" id="MobiDB-lite"/>
    </source>
</evidence>
<keyword evidence="2" id="KW-0812">Transmembrane</keyword>
<dbReference type="Pfam" id="PF19779">
    <property type="entry name" value="DUF6264"/>
    <property type="match status" value="1"/>
</dbReference>
<gene>
    <name evidence="3" type="ORF">IV501_06560</name>
</gene>
<dbReference type="InterPro" id="IPR046231">
    <property type="entry name" value="DUF6264"/>
</dbReference>
<name>A0A934SL17_9MICO</name>
<reference evidence="3" key="1">
    <citation type="submission" date="2021-01" db="EMBL/GenBank/DDBJ databases">
        <title>Lacisediminihabitans sp. nov. strain G11-30, isolated from Antarctic Soil.</title>
        <authorList>
            <person name="Li J."/>
        </authorList>
    </citation>
    <scope>NUCLEOTIDE SEQUENCE</scope>
    <source>
        <strain evidence="3">G11-30</strain>
    </source>
</reference>
<keyword evidence="2" id="KW-1133">Transmembrane helix</keyword>
<protein>
    <submittedName>
        <fullName evidence="3">Uncharacterized protein</fullName>
    </submittedName>
</protein>
<organism evidence="3 4">
    <name type="scientific">Lacisediminihabitans changchengi</name>
    <dbReference type="NCBI Taxonomy" id="2787634"/>
    <lineage>
        <taxon>Bacteria</taxon>
        <taxon>Bacillati</taxon>
        <taxon>Actinomycetota</taxon>
        <taxon>Actinomycetes</taxon>
        <taxon>Micrococcales</taxon>
        <taxon>Microbacteriaceae</taxon>
        <taxon>Lacisediminihabitans</taxon>
    </lineage>
</organism>
<evidence type="ECO:0000256" key="2">
    <source>
        <dbReference type="SAM" id="Phobius"/>
    </source>
</evidence>
<evidence type="ECO:0000313" key="4">
    <source>
        <dbReference type="Proteomes" id="UP000636458"/>
    </source>
</evidence>
<dbReference type="Proteomes" id="UP000636458">
    <property type="component" value="Unassembled WGS sequence"/>
</dbReference>
<dbReference type="RefSeq" id="WP_200555651.1">
    <property type="nucleotide sequence ID" value="NZ_JAEPES010000002.1"/>
</dbReference>
<feature type="transmembrane region" description="Helical" evidence="2">
    <location>
        <begin position="144"/>
        <end position="167"/>
    </location>
</feature>
<dbReference type="EMBL" id="JAEPES010000002">
    <property type="protein sequence ID" value="MBK4347291.1"/>
    <property type="molecule type" value="Genomic_DNA"/>
</dbReference>
<feature type="transmembrane region" description="Helical" evidence="2">
    <location>
        <begin position="65"/>
        <end position="87"/>
    </location>
</feature>
<feature type="region of interest" description="Disordered" evidence="1">
    <location>
        <begin position="1"/>
        <end position="27"/>
    </location>
</feature>
<dbReference type="AlphaFoldDB" id="A0A934SL17"/>
<keyword evidence="4" id="KW-1185">Reference proteome</keyword>
<accession>A0A934SL17</accession>
<feature type="transmembrane region" description="Helical" evidence="2">
    <location>
        <begin position="113"/>
        <end position="132"/>
    </location>
</feature>
<proteinExistence type="predicted"/>
<sequence>MSESRPAPQYGEFASPEQQAKAMGLPWPPPPVAEPAARILDPVPATATRSQRLGARLAIARRWDVMLCTILLAYGLYSVVSGLFQFADLAEITKQLFISQGIGTYTPTALTPVLGAVINITNVLIYAATVYVTYRVLIRGNIAFYIPIVGALLAGAIGTVCLLVLLFQDPSFVTYLTKMNG</sequence>
<evidence type="ECO:0000313" key="3">
    <source>
        <dbReference type="EMBL" id="MBK4347291.1"/>
    </source>
</evidence>
<keyword evidence="2" id="KW-0472">Membrane</keyword>
<comment type="caution">
    <text evidence="3">The sequence shown here is derived from an EMBL/GenBank/DDBJ whole genome shotgun (WGS) entry which is preliminary data.</text>
</comment>